<proteinExistence type="predicted"/>
<sequence>MSIETLYQGVEESRKAIDETYTYLIKGQYDLNSPRSNIEGQTIEQLYRRATVVFETFLAIRPGDENTVGWSVLSAGEAEVLAAFANIQNQATAINNAIRLTGLDEFTIRDANNNFAFSFFVGEANAANVDVSAFFIQINTSLNRLLTMVSILLSLCKANSVVDLSERATSLREVVRETESIRNEARKLSKSAEQSANQSVVHQTAIEELLRQATLSLSKLQASQQQGNTDVGSVTALVEKIRTVGGNADSLEQQIDAYKSKFDAFQTLLDARNTDFAQFVTNTTTAEQANIKRDGEIDRLTKLADFMIRGATTAGLAKSMEDARERYENRMDGARKGFYFAVILLVVSAIPLVGHLLPGLFGSWFPVFDGKVDGSPYAAFGKIVLLLPATWLTAFFTKSYADFFHLEREYAHKAALAMSIDGFKRQAPTYEEEITAEVFMEIRTNPANRLGTEPASHPLYDVLSKVVGKVLEKKGEVKKDGA</sequence>
<feature type="transmembrane region" description="Helical" evidence="1">
    <location>
        <begin position="377"/>
        <end position="396"/>
    </location>
</feature>
<dbReference type="EMBL" id="CP002745">
    <property type="protein sequence ID" value="AEK60822.1"/>
    <property type="molecule type" value="Genomic_DNA"/>
</dbReference>
<accession>G0AIN9</accession>
<keyword evidence="3" id="KW-1185">Reference proteome</keyword>
<dbReference type="eggNOG" id="ENOG5030JK9">
    <property type="taxonomic scope" value="Bacteria"/>
</dbReference>
<gene>
    <name evidence="2" type="ordered locus">CFU_0990</name>
</gene>
<evidence type="ECO:0000256" key="1">
    <source>
        <dbReference type="SAM" id="Phobius"/>
    </source>
</evidence>
<reference evidence="3" key="6">
    <citation type="submission" date="2011-05" db="EMBL/GenBank/DDBJ databases">
        <title>Complete sequence of Collimonas fungivorans Ter331.</title>
        <authorList>
            <person name="Leveau J.H."/>
        </authorList>
    </citation>
    <scope>NUCLEOTIDE SEQUENCE [LARGE SCALE GENOMIC DNA]</scope>
    <source>
        <strain evidence="3">Ter331</strain>
    </source>
</reference>
<evidence type="ECO:0000313" key="3">
    <source>
        <dbReference type="Proteomes" id="UP000008392"/>
    </source>
</evidence>
<reference evidence="2 3" key="2">
    <citation type="journal article" date="2006" name="J. Microbiol. Methods">
        <title>Genomic flank-sequencing of plasposon insertion sites for rapid identification of functional genes.</title>
        <authorList>
            <person name="Leveau J.H."/>
            <person name="Gerards S."/>
            <person name="Fritsche K."/>
            <person name="Zondag G."/>
            <person name="van Veen J.A."/>
        </authorList>
    </citation>
    <scope>NUCLEOTIDE SEQUENCE [LARGE SCALE GENOMIC DNA]</scope>
    <source>
        <strain evidence="2 3">Ter331</strain>
    </source>
</reference>
<evidence type="ECO:0000313" key="2">
    <source>
        <dbReference type="EMBL" id="AEK60822.1"/>
    </source>
</evidence>
<dbReference type="RefSeq" id="WP_014004977.1">
    <property type="nucleotide sequence ID" value="NC_015856.1"/>
</dbReference>
<keyword evidence="1" id="KW-0472">Membrane</keyword>
<name>G0AIN9_COLFT</name>
<keyword evidence="1" id="KW-0812">Transmembrane</keyword>
<dbReference type="KEGG" id="cfu:CFU_0990"/>
<reference evidence="2 3" key="3">
    <citation type="journal article" date="2008" name="FEMS Microbiol. Ecol.">
        <title>Identification and characterization of genes underlying chitinolysis in Collimonas fungivorans Ter331.</title>
        <authorList>
            <person name="Fritsche K."/>
            <person name="de Boer W."/>
            <person name="Gerards S."/>
            <person name="van den Berg M."/>
            <person name="van Veen J.A."/>
            <person name="Leveau J.H."/>
        </authorList>
    </citation>
    <scope>NUCLEOTIDE SEQUENCE [LARGE SCALE GENOMIC DNA]</scope>
    <source>
        <strain evidence="2 3">Ter331</strain>
    </source>
</reference>
<organism evidence="2 3">
    <name type="scientific">Collimonas fungivorans (strain Ter331)</name>
    <dbReference type="NCBI Taxonomy" id="1005048"/>
    <lineage>
        <taxon>Bacteria</taxon>
        <taxon>Pseudomonadati</taxon>
        <taxon>Pseudomonadota</taxon>
        <taxon>Betaproteobacteria</taxon>
        <taxon>Burkholderiales</taxon>
        <taxon>Oxalobacteraceae</taxon>
        <taxon>Collimonas</taxon>
    </lineage>
</organism>
<reference evidence="2 3" key="1">
    <citation type="journal article" date="2004" name="Environ. Microbiol.">
        <title>Phylogeny-function analysis of (meta)genomic libraries: screening for expression of ribosomal RNA genes by large-insert library fluorescent in situ hybridization (LIL-FISH).</title>
        <authorList>
            <person name="Leveau J.H."/>
            <person name="Gerards S."/>
            <person name="de Boer W."/>
            <person name="van Veen J.A."/>
        </authorList>
    </citation>
    <scope>NUCLEOTIDE SEQUENCE [LARGE SCALE GENOMIC DNA]</scope>
    <source>
        <strain evidence="2 3">Ter331</strain>
    </source>
</reference>
<reference evidence="2 3" key="4">
    <citation type="journal article" date="2010" name="Environ. Microbiol.">
        <title>The bacterial genus Collimonas: mycophagy, weathering and other adaptive solutions to life in oligotrophic soil environments.</title>
        <authorList>
            <person name="Leveau J.H."/>
            <person name="Uroz S."/>
            <person name="de Boer W."/>
        </authorList>
    </citation>
    <scope>NUCLEOTIDE SEQUENCE [LARGE SCALE GENOMIC DNA]</scope>
    <source>
        <strain evidence="2 3">Ter331</strain>
    </source>
</reference>
<dbReference type="HOGENOM" id="CLU_565862_0_0_4"/>
<keyword evidence="1" id="KW-1133">Transmembrane helix</keyword>
<protein>
    <submittedName>
        <fullName evidence="2">Uncharacterized protein</fullName>
    </submittedName>
</protein>
<feature type="transmembrane region" description="Helical" evidence="1">
    <location>
        <begin position="338"/>
        <end position="357"/>
    </location>
</feature>
<reference evidence="2 3" key="5">
    <citation type="journal article" date="2011" name="ISME J.">
        <title>Dual transcriptional profiling of a bacterial/fungal confrontation: Collimonas fungivorans versus Aspergillus niger.</title>
        <authorList>
            <person name="Mela F."/>
            <person name="Fritsche K."/>
            <person name="de Boer W."/>
            <person name="van Veen J.A."/>
            <person name="de Graaff L.H."/>
            <person name="van den Berg M."/>
            <person name="Leveau J.H."/>
        </authorList>
    </citation>
    <scope>NUCLEOTIDE SEQUENCE [LARGE SCALE GENOMIC DNA]</scope>
    <source>
        <strain evidence="2 3">Ter331</strain>
    </source>
</reference>
<dbReference type="Proteomes" id="UP000008392">
    <property type="component" value="Chromosome"/>
</dbReference>
<dbReference type="AlphaFoldDB" id="G0AIN9"/>